<feature type="chain" id="PRO_5026136497" evidence="1">
    <location>
        <begin position="19"/>
        <end position="141"/>
    </location>
</feature>
<proteinExistence type="predicted"/>
<organism evidence="2">
    <name type="scientific">Rhipicephalus microplus</name>
    <name type="common">Cattle tick</name>
    <name type="synonym">Boophilus microplus</name>
    <dbReference type="NCBI Taxonomy" id="6941"/>
    <lineage>
        <taxon>Eukaryota</taxon>
        <taxon>Metazoa</taxon>
        <taxon>Ecdysozoa</taxon>
        <taxon>Arthropoda</taxon>
        <taxon>Chelicerata</taxon>
        <taxon>Arachnida</taxon>
        <taxon>Acari</taxon>
        <taxon>Parasitiformes</taxon>
        <taxon>Ixodida</taxon>
        <taxon>Ixodoidea</taxon>
        <taxon>Ixodidae</taxon>
        <taxon>Rhipicephalinae</taxon>
        <taxon>Rhipicephalus</taxon>
        <taxon>Boophilus</taxon>
    </lineage>
</organism>
<feature type="signal peptide" evidence="1">
    <location>
        <begin position="1"/>
        <end position="18"/>
    </location>
</feature>
<keyword evidence="1" id="KW-0732">Signal</keyword>
<sequence length="141" mass="15343">MHAAFGFVLICLAGSAICKLGSPGGPMKLPRDSPDGFLTMEKFKHAVAISDSDNDTIFECLSTKRLGIDPQTLTGTYEFLLPSSGHVLLFYVRPGDTPGTITLTSDLDPNPKEGIIYYTDYKDCVVADLELQGDGHRKFIL</sequence>
<dbReference type="OrthoDB" id="10311249at2759"/>
<dbReference type="VEuPathDB" id="VectorBase:LOC119178416"/>
<dbReference type="EMBL" id="GIKN01002518">
    <property type="protein sequence ID" value="NIE44791.1"/>
    <property type="molecule type" value="Transcribed_RNA"/>
</dbReference>
<evidence type="ECO:0000313" key="2">
    <source>
        <dbReference type="EMBL" id="NIE44791.1"/>
    </source>
</evidence>
<evidence type="ECO:0000256" key="1">
    <source>
        <dbReference type="SAM" id="SignalP"/>
    </source>
</evidence>
<accession>A0A6G5A1A2</accession>
<dbReference type="AlphaFoldDB" id="A0A6G5A1A2"/>
<name>A0A6G5A1A2_RHIMP</name>
<reference evidence="2" key="1">
    <citation type="submission" date="2020-03" db="EMBL/GenBank/DDBJ databases">
        <title>A transcriptome and proteome of the tick Rhipicephalus microplus shaped by the genetic composition of its hosts and developmental stage.</title>
        <authorList>
            <person name="Garcia G.R."/>
            <person name="Ribeiro J.M.C."/>
            <person name="Maruyama S.R."/>
            <person name="Gardinasse L.G."/>
            <person name="Nelson K."/>
            <person name="Ferreira B.R."/>
            <person name="Andrade T.G."/>
            <person name="Santos I.K.F.M."/>
        </authorList>
    </citation>
    <scope>NUCLEOTIDE SEQUENCE</scope>
    <source>
        <strain evidence="2">NSGR</strain>
        <tissue evidence="2">Salivary glands</tissue>
    </source>
</reference>
<protein>
    <submittedName>
        <fullName evidence="2">Putative lipocalin-5 1</fullName>
    </submittedName>
</protein>